<feature type="transmembrane region" description="Helical" evidence="2">
    <location>
        <begin position="292"/>
        <end position="310"/>
    </location>
</feature>
<feature type="region of interest" description="Disordered" evidence="1">
    <location>
        <begin position="1"/>
        <end position="33"/>
    </location>
</feature>
<keyword evidence="2" id="KW-0812">Transmembrane</keyword>
<feature type="compositionally biased region" description="Acidic residues" evidence="1">
    <location>
        <begin position="370"/>
        <end position="387"/>
    </location>
</feature>
<proteinExistence type="predicted"/>
<comment type="caution">
    <text evidence="3">The sequence shown here is derived from an EMBL/GenBank/DDBJ whole genome shotgun (WGS) entry which is preliminary data.</text>
</comment>
<evidence type="ECO:0000313" key="4">
    <source>
        <dbReference type="Proteomes" id="UP000812966"/>
    </source>
</evidence>
<feature type="region of interest" description="Disordered" evidence="1">
    <location>
        <begin position="362"/>
        <end position="387"/>
    </location>
</feature>
<organism evidence="3 4">
    <name type="scientific">Filobasidium floriforme</name>
    <dbReference type="NCBI Taxonomy" id="5210"/>
    <lineage>
        <taxon>Eukaryota</taxon>
        <taxon>Fungi</taxon>
        <taxon>Dikarya</taxon>
        <taxon>Basidiomycota</taxon>
        <taxon>Agaricomycotina</taxon>
        <taxon>Tremellomycetes</taxon>
        <taxon>Filobasidiales</taxon>
        <taxon>Filobasidiaceae</taxon>
        <taxon>Filobasidium</taxon>
    </lineage>
</organism>
<evidence type="ECO:0000313" key="3">
    <source>
        <dbReference type="EMBL" id="KAG7566964.1"/>
    </source>
</evidence>
<sequence length="407" mass="44610">MTTTATRRPAALPLSLSEPAVTVNRFPSPPPVPMPPFTFPLADSSTSQLAELDNKHFSFVNGDALPRPSGSRSSSSSRKSSISGAWEEESLATPKMHMRVSSRIIVPAITLTPPQAPTAYPILKSYSIDNPFLPKETSGRPAFPSRPSLLNFATFSPSKRLRRKTSRRMSDEEEAGETVNELSLPRVQKPKRSFSLPSSINTALDWALSTSTSAPSSPTKQYAKSVAELEKIKSQAPDSGFSLPQILPTSTSSLFSPPPSSNGVFSFTNLPSREKKAVPAYTARRRANKSPLVILLFPLLVVALHIYFSFVDVRFMHLGHDLVFGSPMAHRHTYAEGLHLDMHDAWDQFEEKISFAKRESAVVPAHENDASDEPELDDPESSTDNDSDVIAFLRSMQEAADRSVTSS</sequence>
<name>A0A8K0JPV5_9TREE</name>
<accession>A0A8K0JPV5</accession>
<feature type="region of interest" description="Disordered" evidence="1">
    <location>
        <begin position="60"/>
        <end position="88"/>
    </location>
</feature>
<keyword evidence="2" id="KW-1133">Transmembrane helix</keyword>
<feature type="compositionally biased region" description="Low complexity" evidence="1">
    <location>
        <begin position="1"/>
        <end position="14"/>
    </location>
</feature>
<dbReference type="EMBL" id="JABELV010000017">
    <property type="protein sequence ID" value="KAG7566964.1"/>
    <property type="molecule type" value="Genomic_DNA"/>
</dbReference>
<protein>
    <submittedName>
        <fullName evidence="3">Uncharacterized protein</fullName>
    </submittedName>
</protein>
<gene>
    <name evidence="3" type="ORF">FFLO_01223</name>
</gene>
<feature type="region of interest" description="Disordered" evidence="1">
    <location>
        <begin position="160"/>
        <end position="180"/>
    </location>
</feature>
<dbReference type="AlphaFoldDB" id="A0A8K0JPV5"/>
<evidence type="ECO:0000256" key="1">
    <source>
        <dbReference type="SAM" id="MobiDB-lite"/>
    </source>
</evidence>
<keyword evidence="2" id="KW-0472">Membrane</keyword>
<dbReference type="Proteomes" id="UP000812966">
    <property type="component" value="Unassembled WGS sequence"/>
</dbReference>
<reference evidence="3" key="1">
    <citation type="submission" date="2020-04" db="EMBL/GenBank/DDBJ databases">
        <title>Analysis of mating type loci in Filobasidium floriforme.</title>
        <authorList>
            <person name="Nowrousian M."/>
        </authorList>
    </citation>
    <scope>NUCLEOTIDE SEQUENCE</scope>
    <source>
        <strain evidence="3">CBS 6242</strain>
    </source>
</reference>
<feature type="compositionally biased region" description="Low complexity" evidence="1">
    <location>
        <begin position="69"/>
        <end position="84"/>
    </location>
</feature>
<keyword evidence="4" id="KW-1185">Reference proteome</keyword>
<evidence type="ECO:0000256" key="2">
    <source>
        <dbReference type="SAM" id="Phobius"/>
    </source>
</evidence>